<protein>
    <submittedName>
        <fullName evidence="1">Uncharacterized protein</fullName>
    </submittedName>
</protein>
<proteinExistence type="predicted"/>
<keyword evidence="2" id="KW-1185">Reference proteome</keyword>
<reference evidence="1 2" key="1">
    <citation type="submission" date="2007-08" db="EMBL/GenBank/DDBJ databases">
        <authorList>
            <consortium name="The Citrobacter koseri Genome Sequencing Project"/>
            <person name="McClelland M."/>
            <person name="Sanderson E.K."/>
            <person name="Porwollik S."/>
            <person name="Spieth J."/>
            <person name="Clifton W.S."/>
            <person name="Latreille P."/>
            <person name="Courtney L."/>
            <person name="Wang C."/>
            <person name="Pepin K."/>
            <person name="Bhonagiri V."/>
            <person name="Nash W."/>
            <person name="Johnson M."/>
            <person name="Thiruvilangam P."/>
            <person name="Wilson R."/>
        </authorList>
    </citation>
    <scope>NUCLEOTIDE SEQUENCE [LARGE SCALE GENOMIC DNA]</scope>
    <source>
        <strain evidence="2">ATCC BAA-895 / CDC 4225-83 / SGSC4696</strain>
    </source>
</reference>
<organism evidence="1 2">
    <name type="scientific">Citrobacter koseri (strain ATCC BAA-895 / CDC 4225-83 / SGSC4696)</name>
    <dbReference type="NCBI Taxonomy" id="290338"/>
    <lineage>
        <taxon>Bacteria</taxon>
        <taxon>Pseudomonadati</taxon>
        <taxon>Pseudomonadota</taxon>
        <taxon>Gammaproteobacteria</taxon>
        <taxon>Enterobacterales</taxon>
        <taxon>Enterobacteriaceae</taxon>
        <taxon>Citrobacter</taxon>
    </lineage>
</organism>
<dbReference type="KEGG" id="cko:CKO_04526"/>
<name>A8AQ17_CITK8</name>
<dbReference type="AlphaFoldDB" id="A8AQ17"/>
<dbReference type="EMBL" id="CP000822">
    <property type="protein sequence ID" value="ABV15580.1"/>
    <property type="molecule type" value="Genomic_DNA"/>
</dbReference>
<dbReference type="HOGENOM" id="CLU_3097111_0_0_6"/>
<evidence type="ECO:0000313" key="1">
    <source>
        <dbReference type="EMBL" id="ABV15580.1"/>
    </source>
</evidence>
<gene>
    <name evidence="1" type="ordered locus">CKO_04526</name>
</gene>
<dbReference type="STRING" id="290338.CKO_04526"/>
<evidence type="ECO:0000313" key="2">
    <source>
        <dbReference type="Proteomes" id="UP000008148"/>
    </source>
</evidence>
<accession>A8AQ17</accession>
<dbReference type="Proteomes" id="UP000008148">
    <property type="component" value="Chromosome"/>
</dbReference>
<sequence>MLLNKECQEFLFKNVIAIGHYSRWYGRWASNVQICASPPMTLCKCSKYYSL</sequence>